<dbReference type="EMBL" id="CM010721">
    <property type="protein sequence ID" value="RZC71939.1"/>
    <property type="molecule type" value="Genomic_DNA"/>
</dbReference>
<evidence type="ECO:0000313" key="2">
    <source>
        <dbReference type="Proteomes" id="UP000316621"/>
    </source>
</evidence>
<organism evidence="1 2">
    <name type="scientific">Papaver somniferum</name>
    <name type="common">Opium poppy</name>
    <dbReference type="NCBI Taxonomy" id="3469"/>
    <lineage>
        <taxon>Eukaryota</taxon>
        <taxon>Viridiplantae</taxon>
        <taxon>Streptophyta</taxon>
        <taxon>Embryophyta</taxon>
        <taxon>Tracheophyta</taxon>
        <taxon>Spermatophyta</taxon>
        <taxon>Magnoliopsida</taxon>
        <taxon>Ranunculales</taxon>
        <taxon>Papaveraceae</taxon>
        <taxon>Papaveroideae</taxon>
        <taxon>Papaver</taxon>
    </lineage>
</organism>
<proteinExistence type="predicted"/>
<evidence type="ECO:0000313" key="1">
    <source>
        <dbReference type="EMBL" id="RZC71939.1"/>
    </source>
</evidence>
<protein>
    <submittedName>
        <fullName evidence="1">Uncharacterized protein</fullName>
    </submittedName>
</protein>
<gene>
    <name evidence="1" type="ORF">C5167_035119</name>
</gene>
<dbReference type="Proteomes" id="UP000316621">
    <property type="component" value="Chromosome 7"/>
</dbReference>
<accession>A0A4Y7KJ17</accession>
<reference evidence="1 2" key="1">
    <citation type="journal article" date="2018" name="Science">
        <title>The opium poppy genome and morphinan production.</title>
        <authorList>
            <person name="Guo L."/>
            <person name="Winzer T."/>
            <person name="Yang X."/>
            <person name="Li Y."/>
            <person name="Ning Z."/>
            <person name="He Z."/>
            <person name="Teodor R."/>
            <person name="Lu Y."/>
            <person name="Bowser T.A."/>
            <person name="Graham I.A."/>
            <person name="Ye K."/>
        </authorList>
    </citation>
    <scope>NUCLEOTIDE SEQUENCE [LARGE SCALE GENOMIC DNA]</scope>
    <source>
        <strain evidence="2">cv. HN1</strain>
        <tissue evidence="1">Leaves</tissue>
    </source>
</reference>
<dbReference type="Gramene" id="RZC71939">
    <property type="protein sequence ID" value="RZC71939"/>
    <property type="gene ID" value="C5167_035119"/>
</dbReference>
<sequence>MQRQLLFFLLGNSLPIMPEVLSSNIRTAELLLTERVFMENGNSHSTDSSVLIVNWNHSGIVSVKTLVILKNEGRNILIYGEEGSLEGGINHDVTAAAPFVKINTISLAHAYDNGTYACVRFDDEGRVRGLEEGMPLRSYERDELQIQTVREAYNDNQQQNLRKQSWQYERTRKYWFHLIIHQLSELNLVLDFSEGFWIQDQNRLCSLLLFVLRRDHHYTHWDKQARENKKRLWAELQRVERSSVILDYLPSAMSKEGRHEKAKHTMGQKTFLDANLNCNGIAIGLVKGNLLGNLAPKNGRSAFQLSVVNEFKFRRWDHHYTHWDKQARERIRNALGRTSGIRRLNGKDITIHLKIQMKWLG</sequence>
<dbReference type="AlphaFoldDB" id="A0A4Y7KJ17"/>
<name>A0A4Y7KJ17_PAPSO</name>
<keyword evidence="2" id="KW-1185">Reference proteome</keyword>